<dbReference type="EMBL" id="QGNW01000035">
    <property type="protein sequence ID" value="RVX10214.1"/>
    <property type="molecule type" value="Genomic_DNA"/>
</dbReference>
<dbReference type="Pfam" id="PF07727">
    <property type="entry name" value="RVT_2"/>
    <property type="match status" value="1"/>
</dbReference>
<evidence type="ECO:0000313" key="2">
    <source>
        <dbReference type="EMBL" id="RVX10214.1"/>
    </source>
</evidence>
<reference evidence="2 3" key="1">
    <citation type="journal article" date="2018" name="PLoS Genet.">
        <title>Population sequencing reveals clonal diversity and ancestral inbreeding in the grapevine cultivar Chardonnay.</title>
        <authorList>
            <person name="Roach M.J."/>
            <person name="Johnson D.L."/>
            <person name="Bohlmann J."/>
            <person name="van Vuuren H.J."/>
            <person name="Jones S.J."/>
            <person name="Pretorius I.S."/>
            <person name="Schmidt S.A."/>
            <person name="Borneman A.R."/>
        </authorList>
    </citation>
    <scope>NUCLEOTIDE SEQUENCE [LARGE SCALE GENOMIC DNA]</scope>
    <source>
        <strain evidence="3">cv. Chardonnay</strain>
        <tissue evidence="2">Leaf</tissue>
    </source>
</reference>
<dbReference type="InterPro" id="IPR043502">
    <property type="entry name" value="DNA/RNA_pol_sf"/>
</dbReference>
<dbReference type="Proteomes" id="UP000288805">
    <property type="component" value="Unassembled WGS sequence"/>
</dbReference>
<comment type="caution">
    <text evidence="2">The sequence shown here is derived from an EMBL/GenBank/DDBJ whole genome shotgun (WGS) entry which is preliminary data.</text>
</comment>
<dbReference type="PANTHER" id="PTHR11439">
    <property type="entry name" value="GAG-POL-RELATED RETROTRANSPOSON"/>
    <property type="match status" value="1"/>
</dbReference>
<organism evidence="2 3">
    <name type="scientific">Vitis vinifera</name>
    <name type="common">Grape</name>
    <dbReference type="NCBI Taxonomy" id="29760"/>
    <lineage>
        <taxon>Eukaryota</taxon>
        <taxon>Viridiplantae</taxon>
        <taxon>Streptophyta</taxon>
        <taxon>Embryophyta</taxon>
        <taxon>Tracheophyta</taxon>
        <taxon>Spermatophyta</taxon>
        <taxon>Magnoliopsida</taxon>
        <taxon>eudicotyledons</taxon>
        <taxon>Gunneridae</taxon>
        <taxon>Pentapetalae</taxon>
        <taxon>rosids</taxon>
        <taxon>Vitales</taxon>
        <taxon>Vitaceae</taxon>
        <taxon>Viteae</taxon>
        <taxon>Vitis</taxon>
    </lineage>
</organism>
<protein>
    <submittedName>
        <fullName evidence="2">Retrovirus-related Pol polyprotein from transposon RE1</fullName>
    </submittedName>
</protein>
<sequence length="337" mass="38450">MLDGTLKRYKARPVAKGFTQTYGIDYLETFAPLAKLNTVRILLSLAITLDWPLQQLNIKNAFLNGDLEEVYMDPPPRFEQGLGSKVARSKKGIVVSQQKYILNLLKETGMSGCKPVDTPIDPNKNLGDSKQGALVDMAQYQRLEGKLISLSHTQPDIAFALSMVSQFMHSPSQFIHYPSKEHLEAAYQILRYLKSSPGKGLLFKKGRQQTIEAYTDANWVGSVTDRKSTSGYCTYVWRNLITWRRKKQTVVTRSSVEALFRAMANGVCKIIWLQRVLEELRQPVNMPMKLYCDNKSTISIAHNPVQHDRTKHIEIDRHFIKEKLEARLICMPFVPTM</sequence>
<evidence type="ECO:0000313" key="3">
    <source>
        <dbReference type="Proteomes" id="UP000288805"/>
    </source>
</evidence>
<dbReference type="InterPro" id="IPR013103">
    <property type="entry name" value="RVT_2"/>
</dbReference>
<gene>
    <name evidence="2" type="primary">RE1_2215</name>
    <name evidence="2" type="ORF">CK203_016240</name>
</gene>
<name>A0A438JMQ6_VITVI</name>
<evidence type="ECO:0000259" key="1">
    <source>
        <dbReference type="Pfam" id="PF07727"/>
    </source>
</evidence>
<feature type="domain" description="Reverse transcriptase Ty1/copia-type" evidence="1">
    <location>
        <begin position="7"/>
        <end position="86"/>
    </location>
</feature>
<dbReference type="PANTHER" id="PTHR11439:SF440">
    <property type="entry name" value="INTEGRASE CATALYTIC DOMAIN-CONTAINING PROTEIN"/>
    <property type="match status" value="1"/>
</dbReference>
<dbReference type="SUPFAM" id="SSF56672">
    <property type="entry name" value="DNA/RNA polymerases"/>
    <property type="match status" value="1"/>
</dbReference>
<dbReference type="CDD" id="cd09272">
    <property type="entry name" value="RNase_HI_RT_Ty1"/>
    <property type="match status" value="1"/>
</dbReference>
<proteinExistence type="predicted"/>
<dbReference type="AlphaFoldDB" id="A0A438JMQ6"/>
<accession>A0A438JMQ6</accession>